<dbReference type="Proteomes" id="UP001054945">
    <property type="component" value="Unassembled WGS sequence"/>
</dbReference>
<dbReference type="EMBL" id="BPLR01004259">
    <property type="protein sequence ID" value="GIX93520.1"/>
    <property type="molecule type" value="Genomic_DNA"/>
</dbReference>
<gene>
    <name evidence="1" type="ORF">CEXT_478471</name>
</gene>
<proteinExistence type="predicted"/>
<name>A0AAV4P8J5_CAEEX</name>
<organism evidence="1 2">
    <name type="scientific">Caerostris extrusa</name>
    <name type="common">Bark spider</name>
    <name type="synonym">Caerostris bankana</name>
    <dbReference type="NCBI Taxonomy" id="172846"/>
    <lineage>
        <taxon>Eukaryota</taxon>
        <taxon>Metazoa</taxon>
        <taxon>Ecdysozoa</taxon>
        <taxon>Arthropoda</taxon>
        <taxon>Chelicerata</taxon>
        <taxon>Arachnida</taxon>
        <taxon>Araneae</taxon>
        <taxon>Araneomorphae</taxon>
        <taxon>Entelegynae</taxon>
        <taxon>Araneoidea</taxon>
        <taxon>Araneidae</taxon>
        <taxon>Caerostris</taxon>
    </lineage>
</organism>
<accession>A0AAV4P8J5</accession>
<sequence length="90" mass="9921">MGPQGEDRDWNGNSCVDQYLPSAFSFTSTLINSYLSASVWLQSKVIDAGNAAAESARNAVNAYSPLVIFCSDRSAESRSRCRVDFCFSFY</sequence>
<comment type="caution">
    <text evidence="1">The sequence shown here is derived from an EMBL/GenBank/DDBJ whole genome shotgun (WGS) entry which is preliminary data.</text>
</comment>
<protein>
    <submittedName>
        <fullName evidence="1">Uncharacterized protein</fullName>
    </submittedName>
</protein>
<reference evidence="1 2" key="1">
    <citation type="submission" date="2021-06" db="EMBL/GenBank/DDBJ databases">
        <title>Caerostris extrusa draft genome.</title>
        <authorList>
            <person name="Kono N."/>
            <person name="Arakawa K."/>
        </authorList>
    </citation>
    <scope>NUCLEOTIDE SEQUENCE [LARGE SCALE GENOMIC DNA]</scope>
</reference>
<evidence type="ECO:0000313" key="1">
    <source>
        <dbReference type="EMBL" id="GIX93520.1"/>
    </source>
</evidence>
<dbReference type="AlphaFoldDB" id="A0AAV4P8J5"/>
<evidence type="ECO:0000313" key="2">
    <source>
        <dbReference type="Proteomes" id="UP001054945"/>
    </source>
</evidence>
<keyword evidence="2" id="KW-1185">Reference proteome</keyword>